<evidence type="ECO:0000313" key="3">
    <source>
        <dbReference type="Proteomes" id="UP000580839"/>
    </source>
</evidence>
<comment type="caution">
    <text evidence="2">The sequence shown here is derived from an EMBL/GenBank/DDBJ whole genome shotgun (WGS) entry which is preliminary data.</text>
</comment>
<dbReference type="InterPro" id="IPR005534">
    <property type="entry name" value="Curli_assmbl/transp-comp_CsgG"/>
</dbReference>
<protein>
    <submittedName>
        <fullName evidence="2">Peptidoglycan-binding protein</fullName>
    </submittedName>
</protein>
<evidence type="ECO:0000313" key="2">
    <source>
        <dbReference type="EMBL" id="NOT33032.1"/>
    </source>
</evidence>
<dbReference type="GO" id="GO:0030288">
    <property type="term" value="C:outer membrane-bounded periplasmic space"/>
    <property type="evidence" value="ECO:0007669"/>
    <property type="project" value="InterPro"/>
</dbReference>
<name>A0A849SCC7_UNCEI</name>
<sequence length="305" mass="31756">MLKCCAPLALAAVMAATSSIALAKEQKEPTIPVCDKKIGTLSVVEPENKWWTQYNLESPEALIKVFVAQSKCFTLVDRGKGLAAAQKERALASGGEMRGGSNIGKGQMKAADYVLVPDIANKNANSGGKKIGGMLGGLVGGAAGAVLGGVSLKSKTADVVLTLTDVRSTEQIAVVQGHAKKTDLGWGAGGGAFWGGFAAAGASSYANTEIGQVVAMAYLDALTKLVEEVQKISPDAKADNVSQSVTMAKPGRMYAKADTKSTVVRDLDIGMMLYPTGEKEGIWWKVSDELGNEGWVPSTLFGLAK</sequence>
<gene>
    <name evidence="2" type="ORF">HOP12_02565</name>
</gene>
<organism evidence="2 3">
    <name type="scientific">Eiseniibacteriota bacterium</name>
    <dbReference type="NCBI Taxonomy" id="2212470"/>
    <lineage>
        <taxon>Bacteria</taxon>
        <taxon>Candidatus Eiseniibacteriota</taxon>
    </lineage>
</organism>
<dbReference type="Pfam" id="PF03783">
    <property type="entry name" value="CsgG"/>
    <property type="match status" value="1"/>
</dbReference>
<evidence type="ECO:0000256" key="1">
    <source>
        <dbReference type="SAM" id="SignalP"/>
    </source>
</evidence>
<keyword evidence="1" id="KW-0732">Signal</keyword>
<accession>A0A849SCC7</accession>
<dbReference type="Proteomes" id="UP000580839">
    <property type="component" value="Unassembled WGS sequence"/>
</dbReference>
<feature type="chain" id="PRO_5032272061" evidence="1">
    <location>
        <begin position="24"/>
        <end position="305"/>
    </location>
</feature>
<proteinExistence type="predicted"/>
<dbReference type="EMBL" id="JABFRW010000025">
    <property type="protein sequence ID" value="NOT33032.1"/>
    <property type="molecule type" value="Genomic_DNA"/>
</dbReference>
<feature type="signal peptide" evidence="1">
    <location>
        <begin position="1"/>
        <end position="23"/>
    </location>
</feature>
<dbReference type="AlphaFoldDB" id="A0A849SCC7"/>
<reference evidence="2 3" key="1">
    <citation type="submission" date="2020-04" db="EMBL/GenBank/DDBJ databases">
        <title>Metagenomic profiling of ammonia- and methane-oxidizing microorganisms in a Dutch drinking water treatment plant.</title>
        <authorList>
            <person name="Poghosyan L."/>
            <person name="Leucker S."/>
        </authorList>
    </citation>
    <scope>NUCLEOTIDE SEQUENCE [LARGE SCALE GENOMIC DNA]</scope>
    <source>
        <strain evidence="2">S-RSF-IL-03</strain>
    </source>
</reference>
<dbReference type="Gene3D" id="2.30.30.40">
    <property type="entry name" value="SH3 Domains"/>
    <property type="match status" value="1"/>
</dbReference>